<gene>
    <name evidence="7" type="ORF">AMTR_s00136p00011480</name>
</gene>
<comment type="similarity">
    <text evidence="2">Belongs to the LOB domain-containing protein family.</text>
</comment>
<sequence>SNRASNQQQTCAACRFQRRKCTVDCPFAPYFPPESISEFVNIHRLFGAGNVAKLLDRCRRPFDKAACMGTIIFQANERMRDRVLGCYRNVLQLNAQVAEARGQLFNLLHQIAMSRQQAVNQVAGGYAYDVAAALQDPHQPIVPEPERARARAVATIRQWLLVNPQQQQWRPVAASVPPPTDAAVATNFREILMLPAPTPATAAAANAGHGIEEVQENKMLPFLWSGGSSMKAGPSRIGEYQDENETPINEKKKEKVEFEEEENPLADAKGKKKLV</sequence>
<proteinExistence type="inferred from homology"/>
<dbReference type="GO" id="GO:0001216">
    <property type="term" value="F:DNA-binding transcription activator activity"/>
    <property type="evidence" value="ECO:0000318"/>
    <property type="project" value="GO_Central"/>
</dbReference>
<evidence type="ECO:0000256" key="2">
    <source>
        <dbReference type="ARBA" id="ARBA00005474"/>
    </source>
</evidence>
<dbReference type="PANTHER" id="PTHR31301:SF83">
    <property type="entry name" value="PROTEIN ASYMMETRIC LEAVES 2"/>
    <property type="match status" value="1"/>
</dbReference>
<dbReference type="Pfam" id="PF03195">
    <property type="entry name" value="LOB"/>
    <property type="match status" value="1"/>
</dbReference>
<dbReference type="Gramene" id="ERM93961">
    <property type="protein sequence ID" value="ERM93961"/>
    <property type="gene ID" value="AMTR_s00136p00011480"/>
</dbReference>
<evidence type="ECO:0000256" key="1">
    <source>
        <dbReference type="ARBA" id="ARBA00004123"/>
    </source>
</evidence>
<feature type="domain" description="LOB" evidence="6">
    <location>
        <begin position="9"/>
        <end position="111"/>
    </location>
</feature>
<keyword evidence="3" id="KW-0217">Developmental protein</keyword>
<dbReference type="GO" id="GO:0006355">
    <property type="term" value="P:regulation of DNA-templated transcription"/>
    <property type="evidence" value="ECO:0000318"/>
    <property type="project" value="GO_Central"/>
</dbReference>
<dbReference type="AlphaFoldDB" id="W1NEU2"/>
<organism evidence="7 8">
    <name type="scientific">Amborella trichopoda</name>
    <dbReference type="NCBI Taxonomy" id="13333"/>
    <lineage>
        <taxon>Eukaryota</taxon>
        <taxon>Viridiplantae</taxon>
        <taxon>Streptophyta</taxon>
        <taxon>Embryophyta</taxon>
        <taxon>Tracheophyta</taxon>
        <taxon>Spermatophyta</taxon>
        <taxon>Magnoliopsida</taxon>
        <taxon>Amborellales</taxon>
        <taxon>Amborellaceae</taxon>
        <taxon>Amborella</taxon>
    </lineage>
</organism>
<dbReference type="OMA" id="FQANERM"/>
<keyword evidence="4" id="KW-0539">Nucleus</keyword>
<dbReference type="GO" id="GO:0005634">
    <property type="term" value="C:nucleus"/>
    <property type="evidence" value="ECO:0000318"/>
    <property type="project" value="GO_Central"/>
</dbReference>
<evidence type="ECO:0000259" key="6">
    <source>
        <dbReference type="PROSITE" id="PS50891"/>
    </source>
</evidence>
<evidence type="ECO:0000256" key="4">
    <source>
        <dbReference type="ARBA" id="ARBA00023242"/>
    </source>
</evidence>
<comment type="subcellular location">
    <subcellularLocation>
        <location evidence="1">Nucleus</location>
    </subcellularLocation>
</comment>
<dbReference type="Proteomes" id="UP000017836">
    <property type="component" value="Unassembled WGS sequence"/>
</dbReference>
<protein>
    <recommendedName>
        <fullName evidence="6">LOB domain-containing protein</fullName>
    </recommendedName>
</protein>
<feature type="non-terminal residue" evidence="7">
    <location>
        <position position="1"/>
    </location>
</feature>
<dbReference type="EMBL" id="KI397522">
    <property type="protein sequence ID" value="ERM93961.1"/>
    <property type="molecule type" value="Genomic_DNA"/>
</dbReference>
<evidence type="ECO:0000313" key="7">
    <source>
        <dbReference type="EMBL" id="ERM93961.1"/>
    </source>
</evidence>
<evidence type="ECO:0000313" key="8">
    <source>
        <dbReference type="Proteomes" id="UP000017836"/>
    </source>
</evidence>
<reference evidence="8" key="1">
    <citation type="journal article" date="2013" name="Science">
        <title>The Amborella genome and the evolution of flowering plants.</title>
        <authorList>
            <consortium name="Amborella Genome Project"/>
        </authorList>
    </citation>
    <scope>NUCLEOTIDE SEQUENCE [LARGE SCALE GENOMIC DNA]</scope>
</reference>
<feature type="region of interest" description="Disordered" evidence="5">
    <location>
        <begin position="231"/>
        <end position="275"/>
    </location>
</feature>
<dbReference type="InterPro" id="IPR004883">
    <property type="entry name" value="LOB"/>
</dbReference>
<keyword evidence="8" id="KW-1185">Reference proteome</keyword>
<evidence type="ECO:0000256" key="5">
    <source>
        <dbReference type="SAM" id="MobiDB-lite"/>
    </source>
</evidence>
<evidence type="ECO:0000256" key="3">
    <source>
        <dbReference type="ARBA" id="ARBA00022473"/>
    </source>
</evidence>
<dbReference type="HOGENOM" id="CLU_1014055_0_0_1"/>
<accession>W1NEU2</accession>
<dbReference type="PANTHER" id="PTHR31301">
    <property type="entry name" value="LOB DOMAIN-CONTAINING PROTEIN 4-RELATED"/>
    <property type="match status" value="1"/>
</dbReference>
<dbReference type="PROSITE" id="PS50891">
    <property type="entry name" value="LOB"/>
    <property type="match status" value="1"/>
</dbReference>
<name>W1NEU2_AMBTC</name>